<feature type="domain" description="Dynamin N-terminal" evidence="8">
    <location>
        <begin position="65"/>
        <end position="161"/>
    </location>
</feature>
<sequence>MPSAKSASRASTNSTENVGISVNEKILRGCHRLYVPAEGDEETGLISIAKSVGISLLAPRKKITVMLMGNHSAGKSSFINWYVEEHIQRTGVAIETQGFTVVTSGKKRESLLGNASFHLFPHLKPLQEIEGVPEYVTTEISTSKQKKFNLVMFVDTPGLVDGDMLYPFNVNKSIEFLGGLCDLVFVFFDPIGQALCKRTLNIVEHLNDQYSDRIRFFLSKADTAGTESDRQRVLMQITQELCKRPGLNKCGFDMPTIFVPSLVDKQPRCENQIDKVCKEIDRTINQTIQHTLNKLEQDCTEVNNKIEVILEEDRTQGNANLRASIISFFLFMLTLMTGFFLSMSYIRLDFLKIQETEPFITPIESFWKDLPKNQEFRTRTTLGVMLLVLMIATKLFSRKKPTLSRKERRMLQEKNTYVATQVKPLKAKLYTEYLKQSISDHDL</sequence>
<name>A0A7M5VHF4_9CNID</name>
<evidence type="ECO:0000256" key="3">
    <source>
        <dbReference type="ARBA" id="ARBA00022801"/>
    </source>
</evidence>
<dbReference type="PANTHER" id="PTHR10465">
    <property type="entry name" value="TRANSMEMBRANE GTPASE FZO1"/>
    <property type="match status" value="1"/>
</dbReference>
<dbReference type="InterPro" id="IPR027417">
    <property type="entry name" value="P-loop_NTPase"/>
</dbReference>
<dbReference type="OrthoDB" id="1716625at2759"/>
<evidence type="ECO:0000256" key="5">
    <source>
        <dbReference type="ARBA" id="ARBA00023136"/>
    </source>
</evidence>
<evidence type="ECO:0000256" key="1">
    <source>
        <dbReference type="ARBA" id="ARBA00004370"/>
    </source>
</evidence>
<protein>
    <recommendedName>
        <fullName evidence="8">Dynamin N-terminal domain-containing protein</fullName>
    </recommendedName>
</protein>
<dbReference type="RefSeq" id="XP_066920296.1">
    <property type="nucleotide sequence ID" value="XM_067064195.1"/>
</dbReference>
<evidence type="ECO:0000256" key="2">
    <source>
        <dbReference type="ARBA" id="ARBA00022741"/>
    </source>
</evidence>
<feature type="transmembrane region" description="Helical" evidence="7">
    <location>
        <begin position="323"/>
        <end position="346"/>
    </location>
</feature>
<keyword evidence="7" id="KW-1133">Transmembrane helix</keyword>
<keyword evidence="10" id="KW-1185">Reference proteome</keyword>
<evidence type="ECO:0000313" key="9">
    <source>
        <dbReference type="EnsemblMetazoa" id="CLYHEMP012491.1"/>
    </source>
</evidence>
<keyword evidence="7" id="KW-0812">Transmembrane</keyword>
<dbReference type="InterPro" id="IPR027094">
    <property type="entry name" value="Mitofusin_fam"/>
</dbReference>
<dbReference type="GeneID" id="136807604"/>
<organism evidence="9 10">
    <name type="scientific">Clytia hemisphaerica</name>
    <dbReference type="NCBI Taxonomy" id="252671"/>
    <lineage>
        <taxon>Eukaryota</taxon>
        <taxon>Metazoa</taxon>
        <taxon>Cnidaria</taxon>
        <taxon>Hydrozoa</taxon>
        <taxon>Hydroidolina</taxon>
        <taxon>Leptothecata</taxon>
        <taxon>Obeliida</taxon>
        <taxon>Clytiidae</taxon>
        <taxon>Clytia</taxon>
    </lineage>
</organism>
<dbReference type="SUPFAM" id="SSF52540">
    <property type="entry name" value="P-loop containing nucleoside triphosphate hydrolases"/>
    <property type="match status" value="1"/>
</dbReference>
<feature type="transmembrane region" description="Helical" evidence="7">
    <location>
        <begin position="376"/>
        <end position="396"/>
    </location>
</feature>
<reference evidence="9" key="1">
    <citation type="submission" date="2021-01" db="UniProtKB">
        <authorList>
            <consortium name="EnsemblMetazoa"/>
        </authorList>
    </citation>
    <scope>IDENTIFICATION</scope>
</reference>
<evidence type="ECO:0000256" key="4">
    <source>
        <dbReference type="ARBA" id="ARBA00023134"/>
    </source>
</evidence>
<dbReference type="AlphaFoldDB" id="A0A7M5VHF4"/>
<dbReference type="PANTHER" id="PTHR10465:SF4">
    <property type="entry name" value="DYNAMIN N-TERMINAL DOMAIN-CONTAINING PROTEIN"/>
    <property type="match status" value="1"/>
</dbReference>
<evidence type="ECO:0000259" key="8">
    <source>
        <dbReference type="Pfam" id="PF00350"/>
    </source>
</evidence>
<keyword evidence="3" id="KW-0378">Hydrolase</keyword>
<dbReference type="Proteomes" id="UP000594262">
    <property type="component" value="Unplaced"/>
</dbReference>
<evidence type="ECO:0000313" key="10">
    <source>
        <dbReference type="Proteomes" id="UP000594262"/>
    </source>
</evidence>
<accession>A0A7M5VHF4</accession>
<keyword evidence="5 7" id="KW-0472">Membrane</keyword>
<keyword evidence="2" id="KW-0547">Nucleotide-binding</keyword>
<evidence type="ECO:0000256" key="6">
    <source>
        <dbReference type="SAM" id="Coils"/>
    </source>
</evidence>
<dbReference type="Pfam" id="PF00350">
    <property type="entry name" value="Dynamin_N"/>
    <property type="match status" value="1"/>
</dbReference>
<comment type="subcellular location">
    <subcellularLocation>
        <location evidence="1">Membrane</location>
    </subcellularLocation>
</comment>
<evidence type="ECO:0000256" key="7">
    <source>
        <dbReference type="SAM" id="Phobius"/>
    </source>
</evidence>
<dbReference type="InterPro" id="IPR045063">
    <property type="entry name" value="Dynamin_N"/>
</dbReference>
<dbReference type="GO" id="GO:0003924">
    <property type="term" value="F:GTPase activity"/>
    <property type="evidence" value="ECO:0007669"/>
    <property type="project" value="InterPro"/>
</dbReference>
<keyword evidence="6" id="KW-0175">Coiled coil</keyword>
<keyword evidence="4" id="KW-0342">GTP-binding</keyword>
<dbReference type="GO" id="GO:0005525">
    <property type="term" value="F:GTP binding"/>
    <property type="evidence" value="ECO:0007669"/>
    <property type="project" value="UniProtKB-KW"/>
</dbReference>
<feature type="coiled-coil region" evidence="6">
    <location>
        <begin position="285"/>
        <end position="312"/>
    </location>
</feature>
<dbReference type="GO" id="GO:0007005">
    <property type="term" value="P:mitochondrion organization"/>
    <property type="evidence" value="ECO:0007669"/>
    <property type="project" value="UniProtKB-ARBA"/>
</dbReference>
<dbReference type="EnsemblMetazoa" id="CLYHEMT012491.1">
    <property type="protein sequence ID" value="CLYHEMP012491.1"/>
    <property type="gene ID" value="CLYHEMG012491"/>
</dbReference>
<dbReference type="Gene3D" id="3.40.50.300">
    <property type="entry name" value="P-loop containing nucleotide triphosphate hydrolases"/>
    <property type="match status" value="1"/>
</dbReference>
<dbReference type="GO" id="GO:0016020">
    <property type="term" value="C:membrane"/>
    <property type="evidence" value="ECO:0007669"/>
    <property type="project" value="UniProtKB-SubCell"/>
</dbReference>
<proteinExistence type="predicted"/>